<dbReference type="Gene3D" id="2.20.25.350">
    <property type="match status" value="1"/>
</dbReference>
<feature type="compositionally biased region" description="Basic and acidic residues" evidence="6">
    <location>
        <begin position="170"/>
        <end position="190"/>
    </location>
</feature>
<dbReference type="InterPro" id="IPR016189">
    <property type="entry name" value="Transl_init_fac_IF2/IF5_N"/>
</dbReference>
<dbReference type="SUPFAM" id="SSF75689">
    <property type="entry name" value="Zinc-binding domain of translation initiation factor 2 beta"/>
    <property type="match status" value="1"/>
</dbReference>
<dbReference type="InterPro" id="IPR016024">
    <property type="entry name" value="ARM-type_fold"/>
</dbReference>
<feature type="region of interest" description="Disordered" evidence="6">
    <location>
        <begin position="411"/>
        <end position="430"/>
    </location>
</feature>
<organism evidence="8 9">
    <name type="scientific">Choristoneura occidentalis granulovirus</name>
    <dbReference type="NCBI Taxonomy" id="364745"/>
    <lineage>
        <taxon>Viruses</taxon>
        <taxon>Viruses incertae sedis</taxon>
        <taxon>Naldaviricetes</taxon>
        <taxon>Lefavirales</taxon>
        <taxon>Baculoviridae</taxon>
        <taxon>Betabaculovirus</taxon>
        <taxon>Betabaculovirus chofumiferanae</taxon>
    </lineage>
</organism>
<feature type="compositionally biased region" description="Acidic residues" evidence="6">
    <location>
        <begin position="421"/>
        <end position="430"/>
    </location>
</feature>
<evidence type="ECO:0000256" key="2">
    <source>
        <dbReference type="ARBA" id="ARBA00022540"/>
    </source>
</evidence>
<dbReference type="Pfam" id="PF02020">
    <property type="entry name" value="W2"/>
    <property type="match status" value="1"/>
</dbReference>
<dbReference type="SMART" id="SM00515">
    <property type="entry name" value="eIF5C"/>
    <property type="match status" value="1"/>
</dbReference>
<feature type="region of interest" description="Disordered" evidence="6">
    <location>
        <begin position="141"/>
        <end position="190"/>
    </location>
</feature>
<evidence type="ECO:0000256" key="6">
    <source>
        <dbReference type="SAM" id="MobiDB-lite"/>
    </source>
</evidence>
<dbReference type="GeneID" id="4155916"/>
<comment type="similarity">
    <text evidence="1">Belongs to the eIF-2-beta/eIF-5 family.</text>
</comment>
<dbReference type="GO" id="GO:0005525">
    <property type="term" value="F:GTP binding"/>
    <property type="evidence" value="ECO:0007669"/>
    <property type="project" value="UniProtKB-KW"/>
</dbReference>
<dbReference type="InterPro" id="IPR003307">
    <property type="entry name" value="W2_domain"/>
</dbReference>
<protein>
    <recommendedName>
        <fullName evidence="7">W2 domain-containing protein</fullName>
    </recommendedName>
</protein>
<dbReference type="Proteomes" id="UP000202317">
    <property type="component" value="Segment"/>
</dbReference>
<sequence length="430" mass="48522">MGTLNVNRNVADAFYRYKMPRICAKVEGKGNGIKTVIVNMPEVAKALGRPATYPTKYFGCELGAQTQFDHKNERFIVNGSHNSAKLQDLLDGFIRKFVLCRECDNPETELIVSTKRNTISQGCKACGYHGKLDLSHKLNTFILKNPPPKDPSTQGSSQNKSNRGKRFKRSKPDADNNDVKPESKVVAESRHEKKIDYDDGIWTVDVSEAAVRARMQNLTESTKSMTLNEDMEKNQKQRLDLFYVYLKQKHTSGDVSEHKVAADLLHEAERLKVKSKAPLVLFEVLVRPAALACDVRKYRALLLRFTQHDPRAQRAVLTALCVLDTALLPKVAGALKLLYDLDIVQEKTIMEWFHKPSCKTLSKEVMADVHRRAQPFLNWLQQAEDDSSDSAEELEIEYSDRAAATRIKAVLAPPRPKNDDAENDIDIDAI</sequence>
<dbReference type="Gene3D" id="1.25.40.180">
    <property type="match status" value="1"/>
</dbReference>
<evidence type="ECO:0000256" key="5">
    <source>
        <dbReference type="ARBA" id="ARBA00023134"/>
    </source>
</evidence>
<dbReference type="FunFam" id="3.30.30.170:FF:000002">
    <property type="entry name" value="Eukaryotic translation initiation factor 5"/>
    <property type="match status" value="1"/>
</dbReference>
<dbReference type="PROSITE" id="PS51363">
    <property type="entry name" value="W2"/>
    <property type="match status" value="1"/>
</dbReference>
<evidence type="ECO:0000259" key="7">
    <source>
        <dbReference type="PROSITE" id="PS51363"/>
    </source>
</evidence>
<dbReference type="SMART" id="SM00653">
    <property type="entry name" value="eIF2B_5"/>
    <property type="match status" value="1"/>
</dbReference>
<feature type="domain" description="W2" evidence="7">
    <location>
        <begin position="232"/>
        <end position="390"/>
    </location>
</feature>
<feature type="compositionally biased region" description="Polar residues" evidence="6">
    <location>
        <begin position="151"/>
        <end position="161"/>
    </location>
</feature>
<dbReference type="SUPFAM" id="SSF100966">
    <property type="entry name" value="Translation initiation factor 2 beta, aIF2beta, N-terminal domain"/>
    <property type="match status" value="1"/>
</dbReference>
<dbReference type="InterPro" id="IPR002735">
    <property type="entry name" value="Transl_init_fac_IF2/IF5_dom"/>
</dbReference>
<dbReference type="CDD" id="cd11561">
    <property type="entry name" value="W2_eIF5"/>
    <property type="match status" value="1"/>
</dbReference>
<proteinExistence type="inferred from homology"/>
<keyword evidence="2" id="KW-0396">Initiation factor</keyword>
<dbReference type="SUPFAM" id="SSF48371">
    <property type="entry name" value="ARM repeat"/>
    <property type="match status" value="1"/>
</dbReference>
<evidence type="ECO:0000313" key="9">
    <source>
        <dbReference type="Proteomes" id="UP000202317"/>
    </source>
</evidence>
<evidence type="ECO:0000256" key="4">
    <source>
        <dbReference type="ARBA" id="ARBA00022917"/>
    </source>
</evidence>
<dbReference type="OrthoDB" id="29782at10239"/>
<dbReference type="InterPro" id="IPR045196">
    <property type="entry name" value="IF2/IF5"/>
</dbReference>
<dbReference type="Pfam" id="PF01873">
    <property type="entry name" value="eIF-5_eIF-2B"/>
    <property type="match status" value="1"/>
</dbReference>
<dbReference type="KEGG" id="vg:4155916"/>
<dbReference type="GO" id="GO:0005092">
    <property type="term" value="F:GDP-dissociation inhibitor activity"/>
    <property type="evidence" value="ECO:0007669"/>
    <property type="project" value="TreeGrafter"/>
</dbReference>
<keyword evidence="3" id="KW-0547">Nucleotide-binding</keyword>
<keyword evidence="5" id="KW-0342">GTP-binding</keyword>
<evidence type="ECO:0000256" key="1">
    <source>
        <dbReference type="ARBA" id="ARBA00010397"/>
    </source>
</evidence>
<keyword evidence="9" id="KW-1185">Reference proteome</keyword>
<dbReference type="PANTHER" id="PTHR23001">
    <property type="entry name" value="EUKARYOTIC TRANSLATION INITIATION FACTOR"/>
    <property type="match status" value="1"/>
</dbReference>
<evidence type="ECO:0000256" key="3">
    <source>
        <dbReference type="ARBA" id="ARBA00022741"/>
    </source>
</evidence>
<dbReference type="FunFam" id="2.20.25.350:FF:000001">
    <property type="entry name" value="Eukaryotic translation initiation factor 5"/>
    <property type="match status" value="1"/>
</dbReference>
<dbReference type="Gene3D" id="3.30.30.170">
    <property type="match status" value="1"/>
</dbReference>
<reference evidence="8 9" key="1">
    <citation type="journal article" date="2006" name="J. Gen. Virol.">
        <title>Sequence analysis of the Choristoneura occidentalis granulovirus genome.</title>
        <authorList>
            <person name="Escasa S.R."/>
            <person name="Lauzon H.A.M."/>
            <person name="Mathur A.C."/>
            <person name="Krell P.J."/>
            <person name="Arif B.M."/>
        </authorList>
    </citation>
    <scope>NUCLEOTIDE SEQUENCE [LARGE SCALE GENOMIC DNA]</scope>
</reference>
<evidence type="ECO:0000313" key="8">
    <source>
        <dbReference type="EMBL" id="ABC61144.1"/>
    </source>
</evidence>
<keyword evidence="4" id="KW-0648">Protein biosynthesis</keyword>
<name>Q1A4T6_9BBAC</name>
<dbReference type="InterPro" id="IPR016190">
    <property type="entry name" value="Transl_init_fac_IF2/IF5_Zn-bd"/>
</dbReference>
<dbReference type="EMBL" id="DQ333351">
    <property type="protein sequence ID" value="ABC61144.1"/>
    <property type="molecule type" value="Genomic_DNA"/>
</dbReference>
<accession>Q1A4T6</accession>
<dbReference type="PANTHER" id="PTHR23001:SF7">
    <property type="entry name" value="EUKARYOTIC TRANSLATION INITIATION FACTOR 5"/>
    <property type="match status" value="1"/>
</dbReference>
<dbReference type="RefSeq" id="YP_654431.1">
    <property type="nucleotide sequence ID" value="NC_008168.1"/>
</dbReference>